<dbReference type="Proteomes" id="UP000061348">
    <property type="component" value="Unassembled WGS sequence"/>
</dbReference>
<proteinExistence type="predicted"/>
<name>A0A109LC90_PSEFL</name>
<sequence>MATRVSQAGTPFWVFRATTLPVDRPATARLLVTIGPLVPRRVNTAGVLSYNQRWSPVEASRPITRSSWVCTTTISPLVAGAESTSLVTRARHFSSPVLESSATTSPLRVPISTMP</sequence>
<dbReference type="EMBL" id="LCYA01000151">
    <property type="protein sequence ID" value="KWV84880.1"/>
    <property type="molecule type" value="Genomic_DNA"/>
</dbReference>
<evidence type="ECO:0000313" key="2">
    <source>
        <dbReference type="Proteomes" id="UP000061348"/>
    </source>
</evidence>
<evidence type="ECO:0000313" key="1">
    <source>
        <dbReference type="EMBL" id="KWV84880.1"/>
    </source>
</evidence>
<organism evidence="1 2">
    <name type="scientific">Pseudomonas fluorescens</name>
    <dbReference type="NCBI Taxonomy" id="294"/>
    <lineage>
        <taxon>Bacteria</taxon>
        <taxon>Pseudomonadati</taxon>
        <taxon>Pseudomonadota</taxon>
        <taxon>Gammaproteobacteria</taxon>
        <taxon>Pseudomonadales</taxon>
        <taxon>Pseudomonadaceae</taxon>
        <taxon>Pseudomonas</taxon>
    </lineage>
</organism>
<reference evidence="1 2" key="1">
    <citation type="submission" date="2015-05" db="EMBL/GenBank/DDBJ databases">
        <title>A genomic and transcriptomic approach to investigate the blue pigment phenotype in Pseudomonas fluorescens.</title>
        <authorList>
            <person name="Andreani N.A."/>
            <person name="Cardazzo B."/>
        </authorList>
    </citation>
    <scope>NUCLEOTIDE SEQUENCE [LARGE SCALE GENOMIC DNA]</scope>
    <source>
        <strain evidence="1 2">Ps_22</strain>
    </source>
</reference>
<comment type="caution">
    <text evidence="1">The sequence shown here is derived from an EMBL/GenBank/DDBJ whole genome shotgun (WGS) entry which is preliminary data.</text>
</comment>
<accession>A0A109LC90</accession>
<protein>
    <submittedName>
        <fullName evidence="1">Uncharacterized protein</fullName>
    </submittedName>
</protein>
<gene>
    <name evidence="1" type="ORF">PFLmoz3_05482</name>
</gene>
<dbReference type="AlphaFoldDB" id="A0A109LC90"/>